<reference evidence="2" key="1">
    <citation type="submission" date="2019-08" db="EMBL/GenBank/DDBJ databases">
        <authorList>
            <person name="Kucharzyk K."/>
            <person name="Murdoch R.W."/>
            <person name="Higgins S."/>
            <person name="Loffler F."/>
        </authorList>
    </citation>
    <scope>NUCLEOTIDE SEQUENCE</scope>
</reference>
<dbReference type="EMBL" id="VSSQ01000886">
    <property type="protein sequence ID" value="MPM02657.1"/>
    <property type="molecule type" value="Genomic_DNA"/>
</dbReference>
<name>A0A644WGF3_9ZZZZ</name>
<evidence type="ECO:0000256" key="1">
    <source>
        <dbReference type="SAM" id="MobiDB-lite"/>
    </source>
</evidence>
<dbReference type="InterPro" id="IPR010916">
    <property type="entry name" value="TonB_box_CS"/>
</dbReference>
<proteinExistence type="predicted"/>
<evidence type="ECO:0000313" key="2">
    <source>
        <dbReference type="EMBL" id="MPM02657.1"/>
    </source>
</evidence>
<sequence length="609" mass="62400">MSKKVIAMLAIASLFIVATGCSNKEANSNKTSVASKVEVDTTITLGDTIVVDGEGVVVEKNKVTINSSGTYSISGTLRDGQIEVNAGDEDNVQLILNGVNITNSTSSGIYVANSKNTYVILEDGTSNEVTDGENYIFEDISTDEPNAAIFSKSDLFISGTGSLKVNAKYNNGITSKDDLEIADGTISIDSVADGIRGRDSITISSGNIIINSQGDGMKSNNDEDTEKGYVLIEGGTINITSGEDGIQAETVATITGGDITINSGGGNENTSKVHSDFRGFGKTQGAAVEQDEEIDTTSTKAIKAAVNVKIDGGNININSADDSIHSNDKVEINGGTINIISGDDGIHADSTIDVNKGDIIIVKSYEGIEAETININDGNIKVTASDDGVNASGGNDGSSINGRPGQNNFASAGKGTININGGKIVVDASGDGLDANGSIYMKDGTVIVNGPEDNGNGSLDYDGEFQITGGLLIASGSSGMAQSPSETSSQNSINIFSAIQANTLVRVEDSSGNEVVTFVSSKNVQSVVISSANIKIGETYKVYTGGTSTGSVNDGIYSEGSYSDGTELESFTVSGVVTNIGQVTGGFGGPGAGIPGQGEFPGGEMPKRP</sequence>
<feature type="region of interest" description="Disordered" evidence="1">
    <location>
        <begin position="588"/>
        <end position="609"/>
    </location>
</feature>
<dbReference type="Pfam" id="PF14262">
    <property type="entry name" value="Cthe_2159"/>
    <property type="match status" value="1"/>
</dbReference>
<dbReference type="InterPro" id="IPR025584">
    <property type="entry name" value="Cthe_2159"/>
</dbReference>
<dbReference type="AlphaFoldDB" id="A0A644WGF3"/>
<feature type="compositionally biased region" description="Gly residues" evidence="1">
    <location>
        <begin position="588"/>
        <end position="601"/>
    </location>
</feature>
<comment type="caution">
    <text evidence="2">The sequence shown here is derived from an EMBL/GenBank/DDBJ whole genome shotgun (WGS) entry which is preliminary data.</text>
</comment>
<dbReference type="PROSITE" id="PS51257">
    <property type="entry name" value="PROKAR_LIPOPROTEIN"/>
    <property type="match status" value="1"/>
</dbReference>
<dbReference type="PROSITE" id="PS00430">
    <property type="entry name" value="TONB_DEPENDENT_REC_1"/>
    <property type="match status" value="1"/>
</dbReference>
<accession>A0A644WGF3</accession>
<gene>
    <name evidence="2" type="ORF">SDC9_48912</name>
</gene>
<organism evidence="2">
    <name type="scientific">bioreactor metagenome</name>
    <dbReference type="NCBI Taxonomy" id="1076179"/>
    <lineage>
        <taxon>unclassified sequences</taxon>
        <taxon>metagenomes</taxon>
        <taxon>ecological metagenomes</taxon>
    </lineage>
</organism>
<evidence type="ECO:0008006" key="3">
    <source>
        <dbReference type="Google" id="ProtNLM"/>
    </source>
</evidence>
<protein>
    <recommendedName>
        <fullName evidence="3">Carbohydrate-binding domain-containing protein</fullName>
    </recommendedName>
</protein>